<dbReference type="AlphaFoldDB" id="A0A2H6K916"/>
<dbReference type="RefSeq" id="XP_028865730.1">
    <property type="nucleotide sequence ID" value="XM_029009897.1"/>
</dbReference>
<dbReference type="Proteomes" id="UP000236319">
    <property type="component" value="Unassembled WGS sequence"/>
</dbReference>
<protein>
    <submittedName>
        <fullName evidence="1">Ribonuclease H2 subunit</fullName>
    </submittedName>
</protein>
<reference evidence="1 2" key="1">
    <citation type="journal article" date="2017" name="BMC Genomics">
        <title>Whole-genome assembly of Babesia ovata and comparative genomics between closely related pathogens.</title>
        <authorList>
            <person name="Yamagishi J."/>
            <person name="Asada M."/>
            <person name="Hakimi H."/>
            <person name="Tanaka T.Q."/>
            <person name="Sugimoto C."/>
            <person name="Kawazu S."/>
        </authorList>
    </citation>
    <scope>NUCLEOTIDE SEQUENCE [LARGE SCALE GENOMIC DNA]</scope>
    <source>
        <strain evidence="1 2">Miyake</strain>
    </source>
</reference>
<accession>A0A2H6K916</accession>
<dbReference type="OrthoDB" id="364759at2759"/>
<keyword evidence="2" id="KW-1185">Reference proteome</keyword>
<organism evidence="1 2">
    <name type="scientific">Babesia ovata</name>
    <dbReference type="NCBI Taxonomy" id="189622"/>
    <lineage>
        <taxon>Eukaryota</taxon>
        <taxon>Sar</taxon>
        <taxon>Alveolata</taxon>
        <taxon>Apicomplexa</taxon>
        <taxon>Aconoidasida</taxon>
        <taxon>Piroplasmida</taxon>
        <taxon>Babesiidae</taxon>
        <taxon>Babesia</taxon>
    </lineage>
</organism>
<sequence length="302" mass="33811">MFMGSSSFISMGKALKKKPPNTNADARRLMFVDSIIKADSVEVVQLPNATNLMDGTLYAIFDGKLYLIRGIQPNVHPVSLFVNNTILNQSFLATFKFDVIFIFTSIVFLEPDKFMSMPQRIYELYRSGLNESQGHGALEAGTFALWNNNVDNIQERIRYLCETANPSEAKDPLIKPNMSKFRAMLEYKVQCLEKAARNSNIMMGPYCQSNETSNRDNVRKHYITFQDSKLRSFAWSVISSMLNAEARNCLIPSNASMADKQAVEGANTSTKPVIKSGKKPKQRKIAVASGTVSITTFFKPAL</sequence>
<name>A0A2H6K916_9APIC</name>
<comment type="caution">
    <text evidence="1">The sequence shown here is derived from an EMBL/GenBank/DDBJ whole genome shotgun (WGS) entry which is preliminary data.</text>
</comment>
<evidence type="ECO:0000313" key="2">
    <source>
        <dbReference type="Proteomes" id="UP000236319"/>
    </source>
</evidence>
<dbReference type="EMBL" id="BDSA01000001">
    <property type="protein sequence ID" value="GBE59487.1"/>
    <property type="molecule type" value="Genomic_DNA"/>
</dbReference>
<dbReference type="VEuPathDB" id="PiroplasmaDB:BOVATA_009800"/>
<dbReference type="GeneID" id="39873257"/>
<evidence type="ECO:0000313" key="1">
    <source>
        <dbReference type="EMBL" id="GBE59487.1"/>
    </source>
</evidence>
<proteinExistence type="predicted"/>
<gene>
    <name evidence="1" type="ORF">BOVATA_009800</name>
</gene>